<dbReference type="EMBL" id="NMUH01008231">
    <property type="protein sequence ID" value="MQM18488.1"/>
    <property type="molecule type" value="Genomic_DNA"/>
</dbReference>
<evidence type="ECO:0000313" key="3">
    <source>
        <dbReference type="Proteomes" id="UP000652761"/>
    </source>
</evidence>
<keyword evidence="3" id="KW-1185">Reference proteome</keyword>
<name>A0A843XG26_COLES</name>
<keyword evidence="1" id="KW-0479">Metal-binding</keyword>
<comment type="caution">
    <text evidence="2">The sequence shown here is derived from an EMBL/GenBank/DDBJ whole genome shotgun (WGS) entry which is preliminary data.</text>
</comment>
<dbReference type="AlphaFoldDB" id="A0A843XG26"/>
<dbReference type="SUPFAM" id="SSF63411">
    <property type="entry name" value="LuxS/MPP-like metallohydrolase"/>
    <property type="match status" value="1"/>
</dbReference>
<gene>
    <name evidence="2" type="ORF">Taro_051480</name>
</gene>
<evidence type="ECO:0000256" key="1">
    <source>
        <dbReference type="ARBA" id="ARBA00022723"/>
    </source>
</evidence>
<dbReference type="InterPro" id="IPR011249">
    <property type="entry name" value="Metalloenz_LuxS/M16"/>
</dbReference>
<dbReference type="GO" id="GO:0051603">
    <property type="term" value="P:proteolysis involved in protein catabolic process"/>
    <property type="evidence" value="ECO:0007669"/>
    <property type="project" value="TreeGrafter"/>
</dbReference>
<dbReference type="Proteomes" id="UP000652761">
    <property type="component" value="Unassembled WGS sequence"/>
</dbReference>
<dbReference type="Gene3D" id="3.30.830.10">
    <property type="entry name" value="Metalloenzyme, LuxS/M16 peptidase-like"/>
    <property type="match status" value="1"/>
</dbReference>
<reference evidence="2" key="1">
    <citation type="submission" date="2017-07" db="EMBL/GenBank/DDBJ databases">
        <title>Taro Niue Genome Assembly and Annotation.</title>
        <authorList>
            <person name="Atibalentja N."/>
            <person name="Keating K."/>
            <person name="Fields C.J."/>
        </authorList>
    </citation>
    <scope>NUCLEOTIDE SEQUENCE</scope>
    <source>
        <strain evidence="2">Niue_2</strain>
        <tissue evidence="2">Leaf</tissue>
    </source>
</reference>
<evidence type="ECO:0000313" key="2">
    <source>
        <dbReference type="EMBL" id="MQM18488.1"/>
    </source>
</evidence>
<dbReference type="PANTHER" id="PTHR43690">
    <property type="entry name" value="NARDILYSIN"/>
    <property type="match status" value="1"/>
</dbReference>
<accession>A0A843XG26</accession>
<proteinExistence type="predicted"/>
<dbReference type="OrthoDB" id="952271at2759"/>
<dbReference type="GO" id="GO:0005739">
    <property type="term" value="C:mitochondrion"/>
    <property type="evidence" value="ECO:0007669"/>
    <property type="project" value="TreeGrafter"/>
</dbReference>
<sequence length="131" mass="15538">MFEKKLYEISTEEYKSYVNALIDMKLEKDKNLWEESSFFWSEIANGTLRFDRIELEVAALRELTRQELIDFFNTYVKVGGSRRRALSVQVYGGLHSKEYEIAKSGSSRPQNKIIEDIFSFRRSRPLYKSFK</sequence>
<dbReference type="GO" id="GO:0005829">
    <property type="term" value="C:cytosol"/>
    <property type="evidence" value="ECO:0007669"/>
    <property type="project" value="TreeGrafter"/>
</dbReference>
<dbReference type="GO" id="GO:0004222">
    <property type="term" value="F:metalloendopeptidase activity"/>
    <property type="evidence" value="ECO:0007669"/>
    <property type="project" value="TreeGrafter"/>
</dbReference>
<dbReference type="GO" id="GO:0043171">
    <property type="term" value="P:peptide catabolic process"/>
    <property type="evidence" value="ECO:0007669"/>
    <property type="project" value="TreeGrafter"/>
</dbReference>
<organism evidence="2 3">
    <name type="scientific">Colocasia esculenta</name>
    <name type="common">Wild taro</name>
    <name type="synonym">Arum esculentum</name>
    <dbReference type="NCBI Taxonomy" id="4460"/>
    <lineage>
        <taxon>Eukaryota</taxon>
        <taxon>Viridiplantae</taxon>
        <taxon>Streptophyta</taxon>
        <taxon>Embryophyta</taxon>
        <taxon>Tracheophyta</taxon>
        <taxon>Spermatophyta</taxon>
        <taxon>Magnoliopsida</taxon>
        <taxon>Liliopsida</taxon>
        <taxon>Araceae</taxon>
        <taxon>Aroideae</taxon>
        <taxon>Colocasieae</taxon>
        <taxon>Colocasia</taxon>
    </lineage>
</organism>
<dbReference type="InterPro" id="IPR050626">
    <property type="entry name" value="Peptidase_M16"/>
</dbReference>
<dbReference type="PANTHER" id="PTHR43690:SF18">
    <property type="entry name" value="INSULIN-DEGRADING ENZYME-RELATED"/>
    <property type="match status" value="1"/>
</dbReference>
<protein>
    <submittedName>
        <fullName evidence="2">Uncharacterized protein</fullName>
    </submittedName>
</protein>
<dbReference type="GO" id="GO:0046872">
    <property type="term" value="F:metal ion binding"/>
    <property type="evidence" value="ECO:0007669"/>
    <property type="project" value="UniProtKB-KW"/>
</dbReference>